<dbReference type="InterPro" id="IPR050320">
    <property type="entry name" value="N5-glutamine_MTase"/>
</dbReference>
<evidence type="ECO:0000259" key="1">
    <source>
        <dbReference type="Pfam" id="PF05175"/>
    </source>
</evidence>
<dbReference type="InterPro" id="IPR029063">
    <property type="entry name" value="SAM-dependent_MTases_sf"/>
</dbReference>
<dbReference type="PANTHER" id="PTHR18895:SF74">
    <property type="entry name" value="MTRF1L RELEASE FACTOR GLUTAMINE METHYLTRANSFERASE"/>
    <property type="match status" value="1"/>
</dbReference>
<organism evidence="2 3">
    <name type="scientific">Nocardioides imazamoxiresistens</name>
    <dbReference type="NCBI Taxonomy" id="3231893"/>
    <lineage>
        <taxon>Bacteria</taxon>
        <taxon>Bacillati</taxon>
        <taxon>Actinomycetota</taxon>
        <taxon>Actinomycetes</taxon>
        <taxon>Propionibacteriales</taxon>
        <taxon>Nocardioidaceae</taxon>
        <taxon>Nocardioides</taxon>
    </lineage>
</organism>
<dbReference type="Gene3D" id="3.40.50.150">
    <property type="entry name" value="Vaccinia Virus protein VP39"/>
    <property type="match status" value="1"/>
</dbReference>
<protein>
    <recommendedName>
        <fullName evidence="1">Methyltransferase small domain-containing protein</fullName>
    </recommendedName>
</protein>
<dbReference type="EMBL" id="JAVYII010000002">
    <property type="protein sequence ID" value="MDT9592268.1"/>
    <property type="molecule type" value="Genomic_DNA"/>
</dbReference>
<reference evidence="2 3" key="1">
    <citation type="submission" date="2023-08" db="EMBL/GenBank/DDBJ databases">
        <title>Nocardioides seae sp. nov., a bacterium isolated from a soil.</title>
        <authorList>
            <person name="Wang X."/>
        </authorList>
    </citation>
    <scope>NUCLEOTIDE SEQUENCE [LARGE SCALE GENOMIC DNA]</scope>
    <source>
        <strain evidence="2 3">YZH12</strain>
    </source>
</reference>
<name>A0ABU3PSR5_9ACTN</name>
<dbReference type="PANTHER" id="PTHR18895">
    <property type="entry name" value="HEMK METHYLTRANSFERASE"/>
    <property type="match status" value="1"/>
</dbReference>
<keyword evidence="3" id="KW-1185">Reference proteome</keyword>
<feature type="domain" description="Methyltransferase small" evidence="1">
    <location>
        <begin position="97"/>
        <end position="173"/>
    </location>
</feature>
<dbReference type="NCBIfam" id="TIGR03704">
    <property type="entry name" value="PrmC_rel_meth"/>
    <property type="match status" value="1"/>
</dbReference>
<dbReference type="Pfam" id="PF05175">
    <property type="entry name" value="MTS"/>
    <property type="match status" value="1"/>
</dbReference>
<sequence length="287" mass="29483">MGHTFPADPGASHPHAYSTRSEWSGTVARLRDAGCVFAEDEAAELLRAADGRETGWLQAGLARRVRGEPLEQVVGEAVFAGLRLRVVPGVFVPRRRTELLARVAADAVAPGGRLVDLCCGVGAVAAAVLARRDDVEVVAADLDPVATGCARHNLAAAGARAAVVTGDLYAPLPPAWRGTVAVLAANAPYVPSTDLATMPREARDHEPRLALDGGPDGGEVQRRVLAGIHAWLRPGGTVAVETSRAGAPALAAAMTAAGLEAEIHLDDDVDGTVVAGRAARGPGRVGP</sequence>
<gene>
    <name evidence="2" type="ORF">RDV89_04275</name>
</gene>
<accession>A0ABU3PSR5</accession>
<dbReference type="Proteomes" id="UP001268542">
    <property type="component" value="Unassembled WGS sequence"/>
</dbReference>
<dbReference type="InterPro" id="IPR022446">
    <property type="entry name" value="MeTrfrase_put"/>
</dbReference>
<dbReference type="InterPro" id="IPR007848">
    <property type="entry name" value="Small_mtfrase_dom"/>
</dbReference>
<dbReference type="RefSeq" id="WP_315731623.1">
    <property type="nucleotide sequence ID" value="NZ_JAVYII010000002.1"/>
</dbReference>
<dbReference type="SUPFAM" id="SSF53335">
    <property type="entry name" value="S-adenosyl-L-methionine-dependent methyltransferases"/>
    <property type="match status" value="1"/>
</dbReference>
<evidence type="ECO:0000313" key="3">
    <source>
        <dbReference type="Proteomes" id="UP001268542"/>
    </source>
</evidence>
<comment type="caution">
    <text evidence="2">The sequence shown here is derived from an EMBL/GenBank/DDBJ whole genome shotgun (WGS) entry which is preliminary data.</text>
</comment>
<evidence type="ECO:0000313" key="2">
    <source>
        <dbReference type="EMBL" id="MDT9592268.1"/>
    </source>
</evidence>
<proteinExistence type="predicted"/>